<evidence type="ECO:0000256" key="8">
    <source>
        <dbReference type="PIRSR" id="PIRSR602403-1"/>
    </source>
</evidence>
<dbReference type="Gene3D" id="1.10.630.10">
    <property type="entry name" value="Cytochrome P450"/>
    <property type="match status" value="1"/>
</dbReference>
<dbReference type="PRINTS" id="PR00465">
    <property type="entry name" value="EP450IV"/>
</dbReference>
<sequence>MDLLVLPSWAAARDDLTRACAAAAVTGFLSHVLYFIKGYRDMQAFHILVGHVLAYGGITAGVATQSGIGRAFVVSTAVFAAYLASLFTSIVTYRLFFHPLRRFPGPLAAKITRFYGPWTARNRQMHLEQMKLFKQYGNIVRIAPNELYIVSSDAIDKIHASKSKCRKKDAGVYNAMESQGDFNLDGMLTREDHRWRRQVWERAMTTKQLAVYENSTREVCHIWLDELASADGQPIDTTLLANLLTFEHMGKVGFSHDFGVLQQGKENAMLEYLQVMFGIMGQMGELVWPLPIFKGLGVSGDADKFDQLAQEMADRRLNSGKNHTNDIIGHFIEDLQSNKPLAFFSHKTLYLDSALILVAATDTIGVVLSYLLYHLASNPSYQDALLDQILPLFGLKIPGEFTAGDLSTLPLLDACINETMRLDNPVANNAARLTPPEGIQVDGTYIPGGISVRVPGYVLHRSEAAFERPEDFIPERWTTKPELVKDPKAFFPFLTGPNNCVGKRLAMNVMRLVVAYTIVNFRFRFAPGEDGTDIYAKAKNHLVIRAGPLKMVFTKRG</sequence>
<dbReference type="GO" id="GO:0004497">
    <property type="term" value="F:monooxygenase activity"/>
    <property type="evidence" value="ECO:0007669"/>
    <property type="project" value="UniProtKB-KW"/>
</dbReference>
<protein>
    <submittedName>
        <fullName evidence="10">Tryprostatin B 6-hydroxylase</fullName>
    </submittedName>
</protein>
<keyword evidence="9" id="KW-1133">Transmembrane helix</keyword>
<keyword evidence="11" id="KW-1185">Reference proteome</keyword>
<keyword evidence="5" id="KW-0560">Oxidoreductase</keyword>
<dbReference type="Pfam" id="PF00067">
    <property type="entry name" value="p450"/>
    <property type="match status" value="1"/>
</dbReference>
<evidence type="ECO:0000256" key="7">
    <source>
        <dbReference type="ARBA" id="ARBA00023033"/>
    </source>
</evidence>
<dbReference type="GO" id="GO:0016705">
    <property type="term" value="F:oxidoreductase activity, acting on paired donors, with incorporation or reduction of molecular oxygen"/>
    <property type="evidence" value="ECO:0007669"/>
    <property type="project" value="InterPro"/>
</dbReference>
<evidence type="ECO:0000256" key="4">
    <source>
        <dbReference type="ARBA" id="ARBA00022723"/>
    </source>
</evidence>
<feature type="transmembrane region" description="Helical" evidence="9">
    <location>
        <begin position="48"/>
        <end position="68"/>
    </location>
</feature>
<dbReference type="EMBL" id="MU864957">
    <property type="protein sequence ID" value="KAK4463680.1"/>
    <property type="molecule type" value="Genomic_DNA"/>
</dbReference>
<reference evidence="10" key="2">
    <citation type="submission" date="2023-06" db="EMBL/GenBank/DDBJ databases">
        <authorList>
            <consortium name="Lawrence Berkeley National Laboratory"/>
            <person name="Mondo S.J."/>
            <person name="Hensen N."/>
            <person name="Bonometti L."/>
            <person name="Westerberg I."/>
            <person name="Brannstrom I.O."/>
            <person name="Guillou S."/>
            <person name="Cros-Aarteil S."/>
            <person name="Calhoun S."/>
            <person name="Haridas S."/>
            <person name="Kuo A."/>
            <person name="Pangilinan J."/>
            <person name="Riley R."/>
            <person name="Labutti K."/>
            <person name="Andreopoulos B."/>
            <person name="Lipzen A."/>
            <person name="Chen C."/>
            <person name="Yanf M."/>
            <person name="Daum C."/>
            <person name="Ng V."/>
            <person name="Clum A."/>
            <person name="Steindorff A."/>
            <person name="Ohm R."/>
            <person name="Martin F."/>
            <person name="Silar P."/>
            <person name="Natvig D."/>
            <person name="Lalanne C."/>
            <person name="Gautier V."/>
            <person name="Ament-Velasquez S.L."/>
            <person name="Kruys A."/>
            <person name="Hutchinson M.I."/>
            <person name="Powell A.J."/>
            <person name="Barry K."/>
            <person name="Miller A.N."/>
            <person name="Grigoriev I.V."/>
            <person name="Debuchy R."/>
            <person name="Gladieux P."/>
            <person name="Thoren M.H."/>
            <person name="Johannesson H."/>
        </authorList>
    </citation>
    <scope>NUCLEOTIDE SEQUENCE</scope>
    <source>
        <strain evidence="10">PSN324</strain>
    </source>
</reference>
<keyword evidence="9" id="KW-0812">Transmembrane</keyword>
<evidence type="ECO:0000256" key="9">
    <source>
        <dbReference type="SAM" id="Phobius"/>
    </source>
</evidence>
<proteinExistence type="inferred from homology"/>
<evidence type="ECO:0000256" key="6">
    <source>
        <dbReference type="ARBA" id="ARBA00023004"/>
    </source>
</evidence>
<dbReference type="InterPro" id="IPR036396">
    <property type="entry name" value="Cyt_P450_sf"/>
</dbReference>
<dbReference type="GO" id="GO:0005506">
    <property type="term" value="F:iron ion binding"/>
    <property type="evidence" value="ECO:0007669"/>
    <property type="project" value="InterPro"/>
</dbReference>
<name>A0AAV9HUK9_9PEZI</name>
<dbReference type="InterPro" id="IPR050121">
    <property type="entry name" value="Cytochrome_P450_monoxygenase"/>
</dbReference>
<evidence type="ECO:0000256" key="3">
    <source>
        <dbReference type="ARBA" id="ARBA00022617"/>
    </source>
</evidence>
<reference evidence="10" key="1">
    <citation type="journal article" date="2023" name="Mol. Phylogenet. Evol.">
        <title>Genome-scale phylogeny and comparative genomics of the fungal order Sordariales.</title>
        <authorList>
            <person name="Hensen N."/>
            <person name="Bonometti L."/>
            <person name="Westerberg I."/>
            <person name="Brannstrom I.O."/>
            <person name="Guillou S."/>
            <person name="Cros-Aarteil S."/>
            <person name="Calhoun S."/>
            <person name="Haridas S."/>
            <person name="Kuo A."/>
            <person name="Mondo S."/>
            <person name="Pangilinan J."/>
            <person name="Riley R."/>
            <person name="LaButti K."/>
            <person name="Andreopoulos B."/>
            <person name="Lipzen A."/>
            <person name="Chen C."/>
            <person name="Yan M."/>
            <person name="Daum C."/>
            <person name="Ng V."/>
            <person name="Clum A."/>
            <person name="Steindorff A."/>
            <person name="Ohm R.A."/>
            <person name="Martin F."/>
            <person name="Silar P."/>
            <person name="Natvig D.O."/>
            <person name="Lalanne C."/>
            <person name="Gautier V."/>
            <person name="Ament-Velasquez S.L."/>
            <person name="Kruys A."/>
            <person name="Hutchinson M.I."/>
            <person name="Powell A.J."/>
            <person name="Barry K."/>
            <person name="Miller A.N."/>
            <person name="Grigoriev I.V."/>
            <person name="Debuchy R."/>
            <person name="Gladieux P."/>
            <person name="Hiltunen Thoren M."/>
            <person name="Johannesson H."/>
        </authorList>
    </citation>
    <scope>NUCLEOTIDE SEQUENCE</scope>
    <source>
        <strain evidence="10">PSN324</strain>
    </source>
</reference>
<keyword evidence="3 8" id="KW-0349">Heme</keyword>
<evidence type="ECO:0000256" key="1">
    <source>
        <dbReference type="ARBA" id="ARBA00001971"/>
    </source>
</evidence>
<feature type="binding site" description="axial binding residue" evidence="8">
    <location>
        <position position="500"/>
    </location>
    <ligand>
        <name>heme</name>
        <dbReference type="ChEBI" id="CHEBI:30413"/>
    </ligand>
    <ligandPart>
        <name>Fe</name>
        <dbReference type="ChEBI" id="CHEBI:18248"/>
    </ligandPart>
</feature>
<dbReference type="PANTHER" id="PTHR24305">
    <property type="entry name" value="CYTOCHROME P450"/>
    <property type="match status" value="1"/>
</dbReference>
<comment type="cofactor">
    <cofactor evidence="1 8">
        <name>heme</name>
        <dbReference type="ChEBI" id="CHEBI:30413"/>
    </cofactor>
</comment>
<keyword evidence="7" id="KW-0503">Monooxygenase</keyword>
<accession>A0AAV9HUK9</accession>
<organism evidence="10 11">
    <name type="scientific">Cladorrhinum samala</name>
    <dbReference type="NCBI Taxonomy" id="585594"/>
    <lineage>
        <taxon>Eukaryota</taxon>
        <taxon>Fungi</taxon>
        <taxon>Dikarya</taxon>
        <taxon>Ascomycota</taxon>
        <taxon>Pezizomycotina</taxon>
        <taxon>Sordariomycetes</taxon>
        <taxon>Sordariomycetidae</taxon>
        <taxon>Sordariales</taxon>
        <taxon>Podosporaceae</taxon>
        <taxon>Cladorrhinum</taxon>
    </lineage>
</organism>
<keyword evidence="6 8" id="KW-0408">Iron</keyword>
<keyword evidence="4 8" id="KW-0479">Metal-binding</keyword>
<gene>
    <name evidence="10" type="ORF">QBC42DRAFT_265349</name>
</gene>
<dbReference type="AlphaFoldDB" id="A0AAV9HUK9"/>
<evidence type="ECO:0000256" key="2">
    <source>
        <dbReference type="ARBA" id="ARBA00010617"/>
    </source>
</evidence>
<feature type="transmembrane region" description="Helical" evidence="9">
    <location>
        <begin position="74"/>
        <end position="96"/>
    </location>
</feature>
<dbReference type="InterPro" id="IPR001128">
    <property type="entry name" value="Cyt_P450"/>
</dbReference>
<dbReference type="PANTHER" id="PTHR24305:SF187">
    <property type="entry name" value="P450, PUTATIVE (EUROFUNG)-RELATED"/>
    <property type="match status" value="1"/>
</dbReference>
<evidence type="ECO:0000313" key="11">
    <source>
        <dbReference type="Proteomes" id="UP001321749"/>
    </source>
</evidence>
<comment type="similarity">
    <text evidence="2">Belongs to the cytochrome P450 family.</text>
</comment>
<comment type="caution">
    <text evidence="10">The sequence shown here is derived from an EMBL/GenBank/DDBJ whole genome shotgun (WGS) entry which is preliminary data.</text>
</comment>
<dbReference type="InterPro" id="IPR002403">
    <property type="entry name" value="Cyt_P450_E_grp-IV"/>
</dbReference>
<evidence type="ECO:0000256" key="5">
    <source>
        <dbReference type="ARBA" id="ARBA00023002"/>
    </source>
</evidence>
<dbReference type="GO" id="GO:0020037">
    <property type="term" value="F:heme binding"/>
    <property type="evidence" value="ECO:0007669"/>
    <property type="project" value="InterPro"/>
</dbReference>
<keyword evidence="9" id="KW-0472">Membrane</keyword>
<dbReference type="PRINTS" id="PR00385">
    <property type="entry name" value="P450"/>
</dbReference>
<dbReference type="SUPFAM" id="SSF48264">
    <property type="entry name" value="Cytochrome P450"/>
    <property type="match status" value="1"/>
</dbReference>
<evidence type="ECO:0000313" key="10">
    <source>
        <dbReference type="EMBL" id="KAK4463680.1"/>
    </source>
</evidence>
<dbReference type="Proteomes" id="UP001321749">
    <property type="component" value="Unassembled WGS sequence"/>
</dbReference>